<dbReference type="PANTHER" id="PTHR46111:SF1">
    <property type="entry name" value="RIBOSOMAL RNA SMALL SUBUNIT METHYLTRANSFERASE I"/>
    <property type="match status" value="1"/>
</dbReference>
<accession>A0ABM8GMA8</accession>
<dbReference type="InterPro" id="IPR014776">
    <property type="entry name" value="4pyrrole_Mease_sub2"/>
</dbReference>
<dbReference type="InterPro" id="IPR035996">
    <property type="entry name" value="4pyrrol_Methylase_sf"/>
</dbReference>
<gene>
    <name evidence="2" type="ORF">GCM10025867_17830</name>
</gene>
<dbReference type="Proteomes" id="UP001321486">
    <property type="component" value="Chromosome"/>
</dbReference>
<dbReference type="SUPFAM" id="SSF53790">
    <property type="entry name" value="Tetrapyrrole methylase"/>
    <property type="match status" value="1"/>
</dbReference>
<dbReference type="EMBL" id="AP027732">
    <property type="protein sequence ID" value="BDZ49542.1"/>
    <property type="molecule type" value="Genomic_DNA"/>
</dbReference>
<dbReference type="PANTHER" id="PTHR46111">
    <property type="entry name" value="RIBOSOMAL RNA SMALL SUBUNIT METHYLTRANSFERASE I"/>
    <property type="match status" value="1"/>
</dbReference>
<dbReference type="Pfam" id="PF23016">
    <property type="entry name" value="RsmI_C"/>
    <property type="match status" value="1"/>
</dbReference>
<dbReference type="InterPro" id="IPR053910">
    <property type="entry name" value="RsmI_HTH"/>
</dbReference>
<reference evidence="3" key="1">
    <citation type="journal article" date="2019" name="Int. J. Syst. Evol. Microbiol.">
        <title>The Global Catalogue of Microorganisms (GCM) 10K type strain sequencing project: providing services to taxonomists for standard genome sequencing and annotation.</title>
        <authorList>
            <consortium name="The Broad Institute Genomics Platform"/>
            <consortium name="The Broad Institute Genome Sequencing Center for Infectious Disease"/>
            <person name="Wu L."/>
            <person name="Ma J."/>
        </authorList>
    </citation>
    <scope>NUCLEOTIDE SEQUENCE [LARGE SCALE GENOMIC DNA]</scope>
    <source>
        <strain evidence="3">NBRC 108728</strain>
    </source>
</reference>
<evidence type="ECO:0000313" key="3">
    <source>
        <dbReference type="Proteomes" id="UP001321486"/>
    </source>
</evidence>
<dbReference type="InterPro" id="IPR008189">
    <property type="entry name" value="rRNA_ssu_MeTfrase_I"/>
</dbReference>
<sequence>MVVCRELTKLHEEVRRGTAASLAEWAVEGARGEICLVIEGAPEREVDLAQGVALVLAAVEAGDRLKDAAAEVSSATGLSKRDLYQGALAAR</sequence>
<proteinExistence type="predicted"/>
<keyword evidence="3" id="KW-1185">Reference proteome</keyword>
<name>A0ABM8GMA8_9MICO</name>
<dbReference type="Gene3D" id="3.30.950.10">
    <property type="entry name" value="Methyltransferase, Cobalt-precorrin-4 Transmethylase, Domain 2"/>
    <property type="match status" value="1"/>
</dbReference>
<organism evidence="2 3">
    <name type="scientific">Frondihabitans sucicola</name>
    <dbReference type="NCBI Taxonomy" id="1268041"/>
    <lineage>
        <taxon>Bacteria</taxon>
        <taxon>Bacillati</taxon>
        <taxon>Actinomycetota</taxon>
        <taxon>Actinomycetes</taxon>
        <taxon>Micrococcales</taxon>
        <taxon>Microbacteriaceae</taxon>
        <taxon>Frondihabitans</taxon>
    </lineage>
</organism>
<evidence type="ECO:0000313" key="2">
    <source>
        <dbReference type="EMBL" id="BDZ49542.1"/>
    </source>
</evidence>
<protein>
    <recommendedName>
        <fullName evidence="1">RsmI HTH domain-containing protein</fullName>
    </recommendedName>
</protein>
<feature type="domain" description="RsmI HTH" evidence="1">
    <location>
        <begin position="56"/>
        <end position="90"/>
    </location>
</feature>
<evidence type="ECO:0000259" key="1">
    <source>
        <dbReference type="Pfam" id="PF23016"/>
    </source>
</evidence>